<dbReference type="InterPro" id="IPR041698">
    <property type="entry name" value="Methyltransf_25"/>
</dbReference>
<dbReference type="PANTHER" id="PTHR43861:SF1">
    <property type="entry name" value="TRANS-ACONITATE 2-METHYLTRANSFERASE"/>
    <property type="match status" value="1"/>
</dbReference>
<evidence type="ECO:0000259" key="3">
    <source>
        <dbReference type="Pfam" id="PF13649"/>
    </source>
</evidence>
<feature type="domain" description="Methyltransferase" evidence="3">
    <location>
        <begin position="32"/>
        <end position="85"/>
    </location>
</feature>
<dbReference type="GO" id="GO:0032259">
    <property type="term" value="P:methylation"/>
    <property type="evidence" value="ECO:0007669"/>
    <property type="project" value="UniProtKB-KW"/>
</dbReference>
<reference evidence="4" key="1">
    <citation type="journal article" date="2014" name="Front. Microbiol.">
        <title>High frequency of phylogenetically diverse reductive dehalogenase-homologous genes in deep subseafloor sedimentary metagenomes.</title>
        <authorList>
            <person name="Kawai M."/>
            <person name="Futagami T."/>
            <person name="Toyoda A."/>
            <person name="Takaki Y."/>
            <person name="Nishi S."/>
            <person name="Hori S."/>
            <person name="Arai W."/>
            <person name="Tsubouchi T."/>
            <person name="Morono Y."/>
            <person name="Uchiyama I."/>
            <person name="Ito T."/>
            <person name="Fujiyama A."/>
            <person name="Inagaki F."/>
            <person name="Takami H."/>
        </authorList>
    </citation>
    <scope>NUCLEOTIDE SEQUENCE</scope>
    <source>
        <strain evidence="4">Expedition CK06-06</strain>
    </source>
</reference>
<keyword evidence="2" id="KW-0808">Transferase</keyword>
<keyword evidence="1" id="KW-0489">Methyltransferase</keyword>
<proteinExistence type="predicted"/>
<organism evidence="4">
    <name type="scientific">marine sediment metagenome</name>
    <dbReference type="NCBI Taxonomy" id="412755"/>
    <lineage>
        <taxon>unclassified sequences</taxon>
        <taxon>metagenomes</taxon>
        <taxon>ecological metagenomes</taxon>
    </lineage>
</organism>
<evidence type="ECO:0000256" key="2">
    <source>
        <dbReference type="ARBA" id="ARBA00022679"/>
    </source>
</evidence>
<gene>
    <name evidence="4" type="ORF">S01H1_24136</name>
</gene>
<evidence type="ECO:0000256" key="1">
    <source>
        <dbReference type="ARBA" id="ARBA00022603"/>
    </source>
</evidence>
<dbReference type="Gene3D" id="3.40.50.150">
    <property type="entry name" value="Vaccinia Virus protein VP39"/>
    <property type="match status" value="1"/>
</dbReference>
<dbReference type="InterPro" id="IPR029063">
    <property type="entry name" value="SAM-dependent_MTases_sf"/>
</dbReference>
<dbReference type="EMBL" id="BARS01014215">
    <property type="protein sequence ID" value="GAF91181.1"/>
    <property type="molecule type" value="Genomic_DNA"/>
</dbReference>
<dbReference type="PANTHER" id="PTHR43861">
    <property type="entry name" value="TRANS-ACONITATE 2-METHYLTRANSFERASE-RELATED"/>
    <property type="match status" value="1"/>
</dbReference>
<dbReference type="AlphaFoldDB" id="X0TVG2"/>
<dbReference type="GO" id="GO:0008168">
    <property type="term" value="F:methyltransferase activity"/>
    <property type="evidence" value="ECO:0007669"/>
    <property type="project" value="UniProtKB-KW"/>
</dbReference>
<comment type="caution">
    <text evidence="4">The sequence shown here is derived from an EMBL/GenBank/DDBJ whole genome shotgun (WGS) entry which is preliminary data.</text>
</comment>
<dbReference type="CDD" id="cd02440">
    <property type="entry name" value="AdoMet_MTases"/>
    <property type="match status" value="1"/>
</dbReference>
<name>X0TVG2_9ZZZZ</name>
<protein>
    <recommendedName>
        <fullName evidence="3">Methyltransferase domain-containing protein</fullName>
    </recommendedName>
</protein>
<dbReference type="Pfam" id="PF13649">
    <property type="entry name" value="Methyltransf_25"/>
    <property type="match status" value="1"/>
</dbReference>
<feature type="non-terminal residue" evidence="4">
    <location>
        <position position="86"/>
    </location>
</feature>
<evidence type="ECO:0000313" key="4">
    <source>
        <dbReference type="EMBL" id="GAF91181.1"/>
    </source>
</evidence>
<sequence length="86" mass="9420">QIYDLGWGKFAKQYLSLIAQLFNEHDIKQARILDLACGTGVLAIALANRGHSVHGIDISPEMVTIAKSKSPGMANVSFDVQDMSRF</sequence>
<feature type="non-terminal residue" evidence="4">
    <location>
        <position position="1"/>
    </location>
</feature>
<dbReference type="SUPFAM" id="SSF53335">
    <property type="entry name" value="S-adenosyl-L-methionine-dependent methyltransferases"/>
    <property type="match status" value="1"/>
</dbReference>
<accession>X0TVG2</accession>